<sequence>MPGAGRAASHRPHRGTLMVDRSQAGRAPERALPSRWSLLAEALRAGGDLIGKELKLFQVEADGNLRAIAALIARFGFALILLVGGLLLLVLALVRAIGALIGSQALAALGVGGAFAAVTGIFLVLGLRRMSLDNLAPRRTERQLTRDAELVGAGE</sequence>
<evidence type="ECO:0000313" key="4">
    <source>
        <dbReference type="Proteomes" id="UP000441523"/>
    </source>
</evidence>
<keyword evidence="2" id="KW-0472">Membrane</keyword>
<keyword evidence="2" id="KW-0812">Transmembrane</keyword>
<dbReference type="Pfam" id="PF07332">
    <property type="entry name" value="Phage_holin_3_6"/>
    <property type="match status" value="1"/>
</dbReference>
<dbReference type="InterPro" id="IPR009937">
    <property type="entry name" value="Phage_holin_3_6"/>
</dbReference>
<feature type="region of interest" description="Disordered" evidence="1">
    <location>
        <begin position="1"/>
        <end position="26"/>
    </location>
</feature>
<dbReference type="Proteomes" id="UP000441523">
    <property type="component" value="Unassembled WGS sequence"/>
</dbReference>
<comment type="caution">
    <text evidence="3">The sequence shown here is derived from an EMBL/GenBank/DDBJ whole genome shotgun (WGS) entry which is preliminary data.</text>
</comment>
<organism evidence="3 4">
    <name type="scientific">Methylobacterium planeticum</name>
    <dbReference type="NCBI Taxonomy" id="2615211"/>
    <lineage>
        <taxon>Bacteria</taxon>
        <taxon>Pseudomonadati</taxon>
        <taxon>Pseudomonadota</taxon>
        <taxon>Alphaproteobacteria</taxon>
        <taxon>Hyphomicrobiales</taxon>
        <taxon>Methylobacteriaceae</taxon>
        <taxon>Methylobacterium</taxon>
    </lineage>
</organism>
<evidence type="ECO:0000256" key="2">
    <source>
        <dbReference type="SAM" id="Phobius"/>
    </source>
</evidence>
<keyword evidence="4" id="KW-1185">Reference proteome</keyword>
<feature type="transmembrane region" description="Helical" evidence="2">
    <location>
        <begin position="107"/>
        <end position="127"/>
    </location>
</feature>
<evidence type="ECO:0000313" key="3">
    <source>
        <dbReference type="EMBL" id="KAB1069607.1"/>
    </source>
</evidence>
<keyword evidence="2" id="KW-1133">Transmembrane helix</keyword>
<name>A0A6N6MH25_9HYPH</name>
<protein>
    <submittedName>
        <fullName evidence="3">Phage holin family protein</fullName>
    </submittedName>
</protein>
<feature type="transmembrane region" description="Helical" evidence="2">
    <location>
        <begin position="75"/>
        <end position="101"/>
    </location>
</feature>
<proteinExistence type="predicted"/>
<gene>
    <name evidence="3" type="ORF">F6X51_24755</name>
</gene>
<dbReference type="EMBL" id="VZZJ01000036">
    <property type="protein sequence ID" value="KAB1069607.1"/>
    <property type="molecule type" value="Genomic_DNA"/>
</dbReference>
<dbReference type="AlphaFoldDB" id="A0A6N6MH25"/>
<accession>A0A6N6MH25</accession>
<reference evidence="3 4" key="1">
    <citation type="submission" date="2019-09" db="EMBL/GenBank/DDBJ databases">
        <title>YIM 132548 draft genome.</title>
        <authorList>
            <person name="Jiang L."/>
        </authorList>
    </citation>
    <scope>NUCLEOTIDE SEQUENCE [LARGE SCALE GENOMIC DNA]</scope>
    <source>
        <strain evidence="3 4">YIM 132548</strain>
    </source>
</reference>
<evidence type="ECO:0000256" key="1">
    <source>
        <dbReference type="SAM" id="MobiDB-lite"/>
    </source>
</evidence>